<feature type="region of interest" description="Disordered" evidence="1">
    <location>
        <begin position="1"/>
        <end position="65"/>
    </location>
</feature>
<dbReference type="STRING" id="1220188.A0A4S3JH68"/>
<dbReference type="AlphaFoldDB" id="A0A4S3JH68"/>
<dbReference type="VEuPathDB" id="FungiDB:EYZ11_005923"/>
<dbReference type="EMBL" id="SOSA01000199">
    <property type="protein sequence ID" value="THC94600.1"/>
    <property type="molecule type" value="Genomic_DNA"/>
</dbReference>
<proteinExistence type="predicted"/>
<feature type="compositionally biased region" description="Basic and acidic residues" evidence="1">
    <location>
        <begin position="55"/>
        <end position="65"/>
    </location>
</feature>
<sequence length="86" mass="9258">MCTATSASVMDDHESEKDSRTEHSPSRFTAVNGKESLTSGTASSPCMPGGSLNNDGHRDPSENWKRNEMIKMIGGRGALCHKAEHP</sequence>
<evidence type="ECO:0000256" key="1">
    <source>
        <dbReference type="SAM" id="MobiDB-lite"/>
    </source>
</evidence>
<name>A0A4S3JH68_9EURO</name>
<protein>
    <submittedName>
        <fullName evidence="2">Uncharacterized protein</fullName>
    </submittedName>
</protein>
<gene>
    <name evidence="2" type="ORF">EYZ11_005923</name>
</gene>
<comment type="caution">
    <text evidence="2">The sequence shown here is derived from an EMBL/GenBank/DDBJ whole genome shotgun (WGS) entry which is preliminary data.</text>
</comment>
<feature type="compositionally biased region" description="Basic and acidic residues" evidence="1">
    <location>
        <begin position="10"/>
        <end position="25"/>
    </location>
</feature>
<reference evidence="2 3" key="1">
    <citation type="submission" date="2019-03" db="EMBL/GenBank/DDBJ databases">
        <title>The genome sequence of a newly discovered highly antifungal drug resistant Aspergillus species, Aspergillus tanneri NIH 1004.</title>
        <authorList>
            <person name="Mounaud S."/>
            <person name="Singh I."/>
            <person name="Joardar V."/>
            <person name="Pakala S."/>
            <person name="Pakala S."/>
            <person name="Venepally P."/>
            <person name="Hoover J."/>
            <person name="Nierman W."/>
            <person name="Chung J."/>
            <person name="Losada L."/>
        </authorList>
    </citation>
    <scope>NUCLEOTIDE SEQUENCE [LARGE SCALE GENOMIC DNA]</scope>
    <source>
        <strain evidence="2 3">NIH1004</strain>
    </source>
</reference>
<organism evidence="2 3">
    <name type="scientific">Aspergillus tanneri</name>
    <dbReference type="NCBI Taxonomy" id="1220188"/>
    <lineage>
        <taxon>Eukaryota</taxon>
        <taxon>Fungi</taxon>
        <taxon>Dikarya</taxon>
        <taxon>Ascomycota</taxon>
        <taxon>Pezizomycotina</taxon>
        <taxon>Eurotiomycetes</taxon>
        <taxon>Eurotiomycetidae</taxon>
        <taxon>Eurotiales</taxon>
        <taxon>Aspergillaceae</taxon>
        <taxon>Aspergillus</taxon>
        <taxon>Aspergillus subgen. Circumdati</taxon>
    </lineage>
</organism>
<keyword evidence="3" id="KW-1185">Reference proteome</keyword>
<evidence type="ECO:0000313" key="2">
    <source>
        <dbReference type="EMBL" id="THC94600.1"/>
    </source>
</evidence>
<dbReference type="Proteomes" id="UP000308092">
    <property type="component" value="Unassembled WGS sequence"/>
</dbReference>
<feature type="compositionally biased region" description="Polar residues" evidence="1">
    <location>
        <begin position="35"/>
        <end position="44"/>
    </location>
</feature>
<accession>A0A4S3JH68</accession>
<evidence type="ECO:0000313" key="3">
    <source>
        <dbReference type="Proteomes" id="UP000308092"/>
    </source>
</evidence>